<keyword evidence="2" id="KW-1185">Reference proteome</keyword>
<reference evidence="1" key="1">
    <citation type="journal article" date="2020" name="Cell">
        <title>Large-Scale Comparative Analyses of Tick Genomes Elucidate Their Genetic Diversity and Vector Capacities.</title>
        <authorList>
            <consortium name="Tick Genome and Microbiome Consortium (TIGMIC)"/>
            <person name="Jia N."/>
            <person name="Wang J."/>
            <person name="Shi W."/>
            <person name="Du L."/>
            <person name="Sun Y."/>
            <person name="Zhan W."/>
            <person name="Jiang J.F."/>
            <person name="Wang Q."/>
            <person name="Zhang B."/>
            <person name="Ji P."/>
            <person name="Bell-Sakyi L."/>
            <person name="Cui X.M."/>
            <person name="Yuan T.T."/>
            <person name="Jiang B.G."/>
            <person name="Yang W.F."/>
            <person name="Lam T.T."/>
            <person name="Chang Q.C."/>
            <person name="Ding S.J."/>
            <person name="Wang X.J."/>
            <person name="Zhu J.G."/>
            <person name="Ruan X.D."/>
            <person name="Zhao L."/>
            <person name="Wei J.T."/>
            <person name="Ye R.Z."/>
            <person name="Que T.C."/>
            <person name="Du C.H."/>
            <person name="Zhou Y.H."/>
            <person name="Cheng J.X."/>
            <person name="Dai P.F."/>
            <person name="Guo W.B."/>
            <person name="Han X.H."/>
            <person name="Huang E.J."/>
            <person name="Li L.F."/>
            <person name="Wei W."/>
            <person name="Gao Y.C."/>
            <person name="Liu J.Z."/>
            <person name="Shao H.Z."/>
            <person name="Wang X."/>
            <person name="Wang C.C."/>
            <person name="Yang T.C."/>
            <person name="Huo Q.B."/>
            <person name="Li W."/>
            <person name="Chen H.Y."/>
            <person name="Chen S.E."/>
            <person name="Zhou L.G."/>
            <person name="Ni X.B."/>
            <person name="Tian J.H."/>
            <person name="Sheng Y."/>
            <person name="Liu T."/>
            <person name="Pan Y.S."/>
            <person name="Xia L.Y."/>
            <person name="Li J."/>
            <person name="Zhao F."/>
            <person name="Cao W.C."/>
        </authorList>
    </citation>
    <scope>NUCLEOTIDE SEQUENCE</scope>
    <source>
        <strain evidence="1">Rmic-2018</strain>
    </source>
</reference>
<protein>
    <submittedName>
        <fullName evidence="1">Uncharacterized protein</fullName>
    </submittedName>
</protein>
<evidence type="ECO:0000313" key="2">
    <source>
        <dbReference type="Proteomes" id="UP000821866"/>
    </source>
</evidence>
<dbReference type="EMBL" id="JABSTU010000004">
    <property type="protein sequence ID" value="KAH8033051.1"/>
    <property type="molecule type" value="Genomic_DNA"/>
</dbReference>
<dbReference type="Proteomes" id="UP000821866">
    <property type="component" value="Chromosome 2"/>
</dbReference>
<organism evidence="1 2">
    <name type="scientific">Rhipicephalus microplus</name>
    <name type="common">Cattle tick</name>
    <name type="synonym">Boophilus microplus</name>
    <dbReference type="NCBI Taxonomy" id="6941"/>
    <lineage>
        <taxon>Eukaryota</taxon>
        <taxon>Metazoa</taxon>
        <taxon>Ecdysozoa</taxon>
        <taxon>Arthropoda</taxon>
        <taxon>Chelicerata</taxon>
        <taxon>Arachnida</taxon>
        <taxon>Acari</taxon>
        <taxon>Parasitiformes</taxon>
        <taxon>Ixodida</taxon>
        <taxon>Ixodoidea</taxon>
        <taxon>Ixodidae</taxon>
        <taxon>Rhipicephalinae</taxon>
        <taxon>Rhipicephalus</taxon>
        <taxon>Boophilus</taxon>
    </lineage>
</organism>
<accession>A0A9J6EF03</accession>
<evidence type="ECO:0000313" key="1">
    <source>
        <dbReference type="EMBL" id="KAH8033051.1"/>
    </source>
</evidence>
<comment type="caution">
    <text evidence="1">The sequence shown here is derived from an EMBL/GenBank/DDBJ whole genome shotgun (WGS) entry which is preliminary data.</text>
</comment>
<gene>
    <name evidence="1" type="ORF">HPB51_005971</name>
</gene>
<sequence length="98" mass="11422">MKEEDEHRFLNSSKEPRRSLFAFDGYHVDRAQGIDQLAKIIVASLVRDFRLGIQSHGRIELGACYRVLKCSYCSTKGHKSWKCSEFLRLRSRHGPRQL</sequence>
<reference evidence="1" key="2">
    <citation type="submission" date="2021-09" db="EMBL/GenBank/DDBJ databases">
        <authorList>
            <person name="Jia N."/>
            <person name="Wang J."/>
            <person name="Shi W."/>
            <person name="Du L."/>
            <person name="Sun Y."/>
            <person name="Zhan W."/>
            <person name="Jiang J."/>
            <person name="Wang Q."/>
            <person name="Zhang B."/>
            <person name="Ji P."/>
            <person name="Sakyi L.B."/>
            <person name="Cui X."/>
            <person name="Yuan T."/>
            <person name="Jiang B."/>
            <person name="Yang W."/>
            <person name="Lam T.T.-Y."/>
            <person name="Chang Q."/>
            <person name="Ding S."/>
            <person name="Wang X."/>
            <person name="Zhu J."/>
            <person name="Ruan X."/>
            <person name="Zhao L."/>
            <person name="Wei J."/>
            <person name="Que T."/>
            <person name="Du C."/>
            <person name="Cheng J."/>
            <person name="Dai P."/>
            <person name="Han X."/>
            <person name="Huang E."/>
            <person name="Gao Y."/>
            <person name="Liu J."/>
            <person name="Shao H."/>
            <person name="Ye R."/>
            <person name="Li L."/>
            <person name="Wei W."/>
            <person name="Wang X."/>
            <person name="Wang C."/>
            <person name="Huo Q."/>
            <person name="Li W."/>
            <person name="Guo W."/>
            <person name="Chen H."/>
            <person name="Chen S."/>
            <person name="Zhou L."/>
            <person name="Zhou L."/>
            <person name="Ni X."/>
            <person name="Tian J."/>
            <person name="Zhou Y."/>
            <person name="Sheng Y."/>
            <person name="Liu T."/>
            <person name="Pan Y."/>
            <person name="Xia L."/>
            <person name="Li J."/>
            <person name="Zhao F."/>
            <person name="Cao W."/>
        </authorList>
    </citation>
    <scope>NUCLEOTIDE SEQUENCE</scope>
    <source>
        <strain evidence="1">Rmic-2018</strain>
        <tissue evidence="1">Larvae</tissue>
    </source>
</reference>
<name>A0A9J6EF03_RHIMP</name>
<dbReference type="AlphaFoldDB" id="A0A9J6EF03"/>
<proteinExistence type="predicted"/>